<name>A0AAE0FXQ4_9CHLO</name>
<dbReference type="AlphaFoldDB" id="A0AAE0FXQ4"/>
<evidence type="ECO:0000313" key="2">
    <source>
        <dbReference type="EMBL" id="KAK3267907.1"/>
    </source>
</evidence>
<evidence type="ECO:0000256" key="1">
    <source>
        <dbReference type="SAM" id="MobiDB-lite"/>
    </source>
</evidence>
<sequence>MSRECPRRVALGPVNFPEEGNINGDDNMFGRTQQHRALREPLATSALRGVLVLLRNFTKLFRHHGQTQQSWSIQTSSPSSKAHHSRGLLESAEEVTLDVKGASAAAASETAKLLLHGRQVSSATRITETKVISSGTDTTIMITTVTNTTYEDVDESAKNEVQRAVARTPAESPKTTTSPTEAFTSPTEASSPPPTEAHLRPPLTSPTEAFTSPTEAFTSPTEVGEANIVAVPTPSPAVAMPAAAPTGPLADAPPIAAGDETAKAVHGFAVMMAPGSAPLADMREFCVEGAASKCGSISGVTEESLIQAAKEGKWPVGLFPTTRHAVEKEVNAGLGYADKKNGVFGVKESNELKLSFTVTSSRGYLLVCTVQCDKCPERYGSLHTDAQVTVDGTPATVSVFEDPCYKVTAGFSAGKHELGVRVTSAEKYIALSYFIWW</sequence>
<gene>
    <name evidence="2" type="ORF">CYMTET_23562</name>
</gene>
<proteinExistence type="predicted"/>
<feature type="region of interest" description="Disordered" evidence="1">
    <location>
        <begin position="1"/>
        <end position="24"/>
    </location>
</feature>
<feature type="region of interest" description="Disordered" evidence="1">
    <location>
        <begin position="163"/>
        <end position="222"/>
    </location>
</feature>
<dbReference type="EMBL" id="LGRX02012132">
    <property type="protein sequence ID" value="KAK3267907.1"/>
    <property type="molecule type" value="Genomic_DNA"/>
</dbReference>
<organism evidence="2 3">
    <name type="scientific">Cymbomonas tetramitiformis</name>
    <dbReference type="NCBI Taxonomy" id="36881"/>
    <lineage>
        <taxon>Eukaryota</taxon>
        <taxon>Viridiplantae</taxon>
        <taxon>Chlorophyta</taxon>
        <taxon>Pyramimonadophyceae</taxon>
        <taxon>Pyramimonadales</taxon>
        <taxon>Pyramimonadaceae</taxon>
        <taxon>Cymbomonas</taxon>
    </lineage>
</organism>
<feature type="region of interest" description="Disordered" evidence="1">
    <location>
        <begin position="67"/>
        <end position="89"/>
    </location>
</feature>
<reference evidence="2 3" key="1">
    <citation type="journal article" date="2015" name="Genome Biol. Evol.">
        <title>Comparative Genomics of a Bacterivorous Green Alga Reveals Evolutionary Causalities and Consequences of Phago-Mixotrophic Mode of Nutrition.</title>
        <authorList>
            <person name="Burns J.A."/>
            <person name="Paasch A."/>
            <person name="Narechania A."/>
            <person name="Kim E."/>
        </authorList>
    </citation>
    <scope>NUCLEOTIDE SEQUENCE [LARGE SCALE GENOMIC DNA]</scope>
    <source>
        <strain evidence="2 3">PLY_AMNH</strain>
    </source>
</reference>
<dbReference type="Proteomes" id="UP001190700">
    <property type="component" value="Unassembled WGS sequence"/>
</dbReference>
<evidence type="ECO:0000313" key="3">
    <source>
        <dbReference type="Proteomes" id="UP001190700"/>
    </source>
</evidence>
<feature type="compositionally biased region" description="Polar residues" evidence="1">
    <location>
        <begin position="205"/>
        <end position="221"/>
    </location>
</feature>
<keyword evidence="3" id="KW-1185">Reference proteome</keyword>
<accession>A0AAE0FXQ4</accession>
<feature type="compositionally biased region" description="Low complexity" evidence="1">
    <location>
        <begin position="67"/>
        <end position="80"/>
    </location>
</feature>
<protein>
    <submittedName>
        <fullName evidence="2">Uncharacterized protein</fullName>
    </submittedName>
</protein>
<feature type="compositionally biased region" description="Polar residues" evidence="1">
    <location>
        <begin position="173"/>
        <end position="183"/>
    </location>
</feature>
<comment type="caution">
    <text evidence="2">The sequence shown here is derived from an EMBL/GenBank/DDBJ whole genome shotgun (WGS) entry which is preliminary data.</text>
</comment>